<organism evidence="9 10">
    <name type="scientific">Geomonas terrae</name>
    <dbReference type="NCBI Taxonomy" id="2562681"/>
    <lineage>
        <taxon>Bacteria</taxon>
        <taxon>Pseudomonadati</taxon>
        <taxon>Thermodesulfobacteriota</taxon>
        <taxon>Desulfuromonadia</taxon>
        <taxon>Geobacterales</taxon>
        <taxon>Geobacteraceae</taxon>
        <taxon>Geomonas</taxon>
    </lineage>
</organism>
<feature type="domain" description="Cytochrome c" evidence="8">
    <location>
        <begin position="210"/>
        <end position="285"/>
    </location>
</feature>
<dbReference type="InterPro" id="IPR051811">
    <property type="entry name" value="Cytochrome_c550/c551-like"/>
</dbReference>
<dbReference type="Pfam" id="PF02433">
    <property type="entry name" value="FixO"/>
    <property type="match status" value="1"/>
</dbReference>
<dbReference type="GO" id="GO:0020037">
    <property type="term" value="F:heme binding"/>
    <property type="evidence" value="ECO:0007669"/>
    <property type="project" value="InterPro"/>
</dbReference>
<dbReference type="InterPro" id="IPR003468">
    <property type="entry name" value="Cyt_c_oxidase_monohaem-su/FixO"/>
</dbReference>
<keyword evidence="7" id="KW-0472">Membrane</keyword>
<evidence type="ECO:0000313" key="9">
    <source>
        <dbReference type="EMBL" id="TGU70897.1"/>
    </source>
</evidence>
<dbReference type="Pfam" id="PF13442">
    <property type="entry name" value="Cytochrome_CBB3"/>
    <property type="match status" value="1"/>
</dbReference>
<keyword evidence="7" id="KW-1133">Transmembrane helix</keyword>
<keyword evidence="3 6" id="KW-0479">Metal-binding</keyword>
<dbReference type="PANTHER" id="PTHR37823:SF4">
    <property type="entry name" value="MENAQUINOL-CYTOCHROME C REDUCTASE CYTOCHROME B_C SUBUNIT"/>
    <property type="match status" value="1"/>
</dbReference>
<dbReference type="SUPFAM" id="SSF46626">
    <property type="entry name" value="Cytochrome c"/>
    <property type="match status" value="2"/>
</dbReference>
<comment type="caution">
    <text evidence="9">The sequence shown here is derived from an EMBL/GenBank/DDBJ whole genome shotgun (WGS) entry which is preliminary data.</text>
</comment>
<protein>
    <submittedName>
        <fullName evidence="9">C-type cytochrome</fullName>
    </submittedName>
</protein>
<sequence length="287" mass="32451">MLEKKPIIFLLLATATILVGTIITMVLPFRWINDPKLAIASVKPYTPLQLEGRDIYIREGCNNCHTQTVRPLLSDTERYGEYSKSGEFVYDQPFLWGSRRNGPDLARIGGKYPDAWHVKHMKDPRAMVPRSNMPSYAFLDRPLDTSLTEKKMKALKFPYTQADIEALKGKTELDAMVAYMQKVGNDIPWRKTGKAEVVGELKNPFQDNLSVLPEAQKLYAEHCAQCHGIELKGEVGPDLRDMDKPDAKVFATIYSGITEGGMPAFGDTLGKERTWKLVTYLKSVHRK</sequence>
<evidence type="ECO:0000256" key="7">
    <source>
        <dbReference type="SAM" id="Phobius"/>
    </source>
</evidence>
<dbReference type="Gene3D" id="1.10.760.10">
    <property type="entry name" value="Cytochrome c-like domain"/>
    <property type="match status" value="2"/>
</dbReference>
<dbReference type="PANTHER" id="PTHR37823">
    <property type="entry name" value="CYTOCHROME C-553-LIKE"/>
    <property type="match status" value="1"/>
</dbReference>
<keyword evidence="2 6" id="KW-0349">Heme</keyword>
<dbReference type="GO" id="GO:0009055">
    <property type="term" value="F:electron transfer activity"/>
    <property type="evidence" value="ECO:0007669"/>
    <property type="project" value="InterPro"/>
</dbReference>
<dbReference type="NCBIfam" id="NF011054">
    <property type="entry name" value="PRK14486.1"/>
    <property type="match status" value="1"/>
</dbReference>
<evidence type="ECO:0000256" key="3">
    <source>
        <dbReference type="ARBA" id="ARBA00022723"/>
    </source>
</evidence>
<dbReference type="InterPro" id="IPR036909">
    <property type="entry name" value="Cyt_c-like_dom_sf"/>
</dbReference>
<name>A0A4S1CC06_9BACT</name>
<evidence type="ECO:0000256" key="4">
    <source>
        <dbReference type="ARBA" id="ARBA00022982"/>
    </source>
</evidence>
<evidence type="ECO:0000259" key="8">
    <source>
        <dbReference type="PROSITE" id="PS51007"/>
    </source>
</evidence>
<proteinExistence type="predicted"/>
<evidence type="ECO:0000256" key="2">
    <source>
        <dbReference type="ARBA" id="ARBA00022617"/>
    </source>
</evidence>
<keyword evidence="7" id="KW-0812">Transmembrane</keyword>
<evidence type="ECO:0000256" key="1">
    <source>
        <dbReference type="ARBA" id="ARBA00022448"/>
    </source>
</evidence>
<keyword evidence="1" id="KW-0813">Transport</keyword>
<dbReference type="AlphaFoldDB" id="A0A4S1CC06"/>
<dbReference type="RefSeq" id="WP_135872327.1">
    <property type="nucleotide sequence ID" value="NZ_SRSC01000004.1"/>
</dbReference>
<dbReference type="InterPro" id="IPR009056">
    <property type="entry name" value="Cyt_c-like_dom"/>
</dbReference>
<dbReference type="EMBL" id="SRSC01000004">
    <property type="protein sequence ID" value="TGU70897.1"/>
    <property type="molecule type" value="Genomic_DNA"/>
</dbReference>
<dbReference type="Proteomes" id="UP000306416">
    <property type="component" value="Unassembled WGS sequence"/>
</dbReference>
<dbReference type="PROSITE" id="PS51007">
    <property type="entry name" value="CYTC"/>
    <property type="match status" value="2"/>
</dbReference>
<evidence type="ECO:0000256" key="5">
    <source>
        <dbReference type="ARBA" id="ARBA00023004"/>
    </source>
</evidence>
<feature type="transmembrane region" description="Helical" evidence="7">
    <location>
        <begin position="7"/>
        <end position="31"/>
    </location>
</feature>
<keyword evidence="4" id="KW-0249">Electron transport</keyword>
<reference evidence="9 10" key="1">
    <citation type="submission" date="2019-04" db="EMBL/GenBank/DDBJ databases">
        <title>Geobacter oryzae sp. nov., ferric-reducing bacteria isolated from paddy soil.</title>
        <authorList>
            <person name="Xu Z."/>
            <person name="Masuda Y."/>
            <person name="Itoh H."/>
            <person name="Senoo K."/>
        </authorList>
    </citation>
    <scope>NUCLEOTIDE SEQUENCE [LARGE SCALE GENOMIC DNA]</scope>
    <source>
        <strain evidence="9 10">Red111</strain>
    </source>
</reference>
<dbReference type="NCBIfam" id="NF011055">
    <property type="entry name" value="PRK14487.1"/>
    <property type="match status" value="1"/>
</dbReference>
<dbReference type="GO" id="GO:0046872">
    <property type="term" value="F:metal ion binding"/>
    <property type="evidence" value="ECO:0007669"/>
    <property type="project" value="UniProtKB-KW"/>
</dbReference>
<keyword evidence="5 6" id="KW-0408">Iron</keyword>
<evidence type="ECO:0000256" key="6">
    <source>
        <dbReference type="PROSITE-ProRule" id="PRU00433"/>
    </source>
</evidence>
<keyword evidence="10" id="KW-1185">Reference proteome</keyword>
<accession>A0A4S1CC06</accession>
<gene>
    <name evidence="9" type="ORF">E4633_18095</name>
</gene>
<feature type="domain" description="Cytochrome c" evidence="8">
    <location>
        <begin position="47"/>
        <end position="184"/>
    </location>
</feature>
<evidence type="ECO:0000313" key="10">
    <source>
        <dbReference type="Proteomes" id="UP000306416"/>
    </source>
</evidence>